<comment type="caution">
    <text evidence="1">The sequence shown here is derived from an EMBL/GenBank/DDBJ whole genome shotgun (WGS) entry which is preliminary data.</text>
</comment>
<organism evidence="1 2">
    <name type="scientific">Cichorium intybus</name>
    <name type="common">Chicory</name>
    <dbReference type="NCBI Taxonomy" id="13427"/>
    <lineage>
        <taxon>Eukaryota</taxon>
        <taxon>Viridiplantae</taxon>
        <taxon>Streptophyta</taxon>
        <taxon>Embryophyta</taxon>
        <taxon>Tracheophyta</taxon>
        <taxon>Spermatophyta</taxon>
        <taxon>Magnoliopsida</taxon>
        <taxon>eudicotyledons</taxon>
        <taxon>Gunneridae</taxon>
        <taxon>Pentapetalae</taxon>
        <taxon>asterids</taxon>
        <taxon>campanulids</taxon>
        <taxon>Asterales</taxon>
        <taxon>Asteraceae</taxon>
        <taxon>Cichorioideae</taxon>
        <taxon>Cichorieae</taxon>
        <taxon>Cichoriinae</taxon>
        <taxon>Cichorium</taxon>
    </lineage>
</organism>
<gene>
    <name evidence="1" type="ORF">L2E82_17391</name>
</gene>
<dbReference type="EMBL" id="CM042011">
    <property type="protein sequence ID" value="KAI3767296.1"/>
    <property type="molecule type" value="Genomic_DNA"/>
</dbReference>
<keyword evidence="2" id="KW-1185">Reference proteome</keyword>
<proteinExistence type="predicted"/>
<protein>
    <submittedName>
        <fullName evidence="1">Uncharacterized protein</fullName>
    </submittedName>
</protein>
<sequence length="540" mass="61130">MQQKRAYQFFIHKELMEFHLSFSVIAATTLFVIVLAFILHTRKSKRTNRGKNQKPPQARGAWPIIGHLHLLGGPQLPHNLLGDMADIYGPIFTIKLGNRQALVVSNGAIAKECFTTNDKAFASRPKAEEAIIVAYNSAMFGLAPYGDYWRQVRKMVTLQVLSQQRVEMFGHIRASEIRASIRDLYDCCAMNKKGENSEMVKVEMSQWFGNLILNIMVRIIRGKRFLPGDQEGIRFQKVARKFFELMGAFAVSDFIPYLSFLDVGGFAKEMKKTATDLDDIFHGWLQEYKKESKASQQHEGNQHFISVLTSILQAASVEEFRHFDHDTIIKSTCQQLLVAGQDTTAGTLTWALALLLQNPKALEYAQNEIDKHVGRDRLVEESDMKNLVYIDAIIKETLRLYPAAPLGVPHQSVDDCVVGGYSIPKGTRLMVNLYKMQRDPNTWSDPLEFRPERFLASHKDIDYKGKHYELLPFGSGRRMCPGILFAQQAMGLTLASFLQQFVLKNPSDEPIDMSETTGLTISKSTPLDVLLSPRLSSNLY</sequence>
<reference evidence="1 2" key="2">
    <citation type="journal article" date="2022" name="Mol. Ecol. Resour.">
        <title>The genomes of chicory, endive, great burdock and yacon provide insights into Asteraceae paleo-polyploidization history and plant inulin production.</title>
        <authorList>
            <person name="Fan W."/>
            <person name="Wang S."/>
            <person name="Wang H."/>
            <person name="Wang A."/>
            <person name="Jiang F."/>
            <person name="Liu H."/>
            <person name="Zhao H."/>
            <person name="Xu D."/>
            <person name="Zhang Y."/>
        </authorList>
    </citation>
    <scope>NUCLEOTIDE SEQUENCE [LARGE SCALE GENOMIC DNA]</scope>
    <source>
        <strain evidence="2">cv. Punajuju</strain>
        <tissue evidence="1">Leaves</tissue>
    </source>
</reference>
<accession>A0ACB9F8R6</accession>
<dbReference type="Proteomes" id="UP001055811">
    <property type="component" value="Linkage Group LG03"/>
</dbReference>
<evidence type="ECO:0000313" key="1">
    <source>
        <dbReference type="EMBL" id="KAI3767296.1"/>
    </source>
</evidence>
<name>A0ACB9F8R6_CICIN</name>
<evidence type="ECO:0000313" key="2">
    <source>
        <dbReference type="Proteomes" id="UP001055811"/>
    </source>
</evidence>
<reference evidence="2" key="1">
    <citation type="journal article" date="2022" name="Mol. Ecol. Resour.">
        <title>The genomes of chicory, endive, great burdock and yacon provide insights into Asteraceae palaeo-polyploidization history and plant inulin production.</title>
        <authorList>
            <person name="Fan W."/>
            <person name="Wang S."/>
            <person name="Wang H."/>
            <person name="Wang A."/>
            <person name="Jiang F."/>
            <person name="Liu H."/>
            <person name="Zhao H."/>
            <person name="Xu D."/>
            <person name="Zhang Y."/>
        </authorList>
    </citation>
    <scope>NUCLEOTIDE SEQUENCE [LARGE SCALE GENOMIC DNA]</scope>
    <source>
        <strain evidence="2">cv. Punajuju</strain>
    </source>
</reference>